<organism evidence="5 6">
    <name type="scientific">Chloracidobacterium thermophilum (strain B)</name>
    <dbReference type="NCBI Taxonomy" id="981222"/>
    <lineage>
        <taxon>Bacteria</taxon>
        <taxon>Pseudomonadati</taxon>
        <taxon>Acidobacteriota</taxon>
        <taxon>Terriglobia</taxon>
        <taxon>Terriglobales</taxon>
        <taxon>Acidobacteriaceae</taxon>
        <taxon>Chloracidobacterium</taxon>
    </lineage>
</organism>
<keyword evidence="5" id="KW-0540">Nuclease</keyword>
<dbReference type="SUPFAM" id="SSF116734">
    <property type="entry name" value="DNA methylase specificity domain"/>
    <property type="match status" value="2"/>
</dbReference>
<dbReference type="EMBL" id="CP002515">
    <property type="protein sequence ID" value="AEP13486.1"/>
    <property type="molecule type" value="Genomic_DNA"/>
</dbReference>
<dbReference type="EC" id="3.1.21.3" evidence="5"/>
<keyword evidence="6" id="KW-1185">Reference proteome</keyword>
<protein>
    <submittedName>
        <fullName evidence="5">Restriction endonuclease S subunit</fullName>
        <ecNumber evidence="5">3.1.21.3</ecNumber>
    </submittedName>
</protein>
<gene>
    <name evidence="5" type="ordered locus">Cabther_B0488</name>
</gene>
<dbReference type="CDD" id="cd17522">
    <property type="entry name" value="RMtype1_S_MjaORF1531P-TRD1-CR1_like"/>
    <property type="match status" value="1"/>
</dbReference>
<evidence type="ECO:0000256" key="2">
    <source>
        <dbReference type="ARBA" id="ARBA00022747"/>
    </source>
</evidence>
<dbReference type="InterPro" id="IPR000055">
    <property type="entry name" value="Restrct_endonuc_typeI_TRD"/>
</dbReference>
<keyword evidence="5" id="KW-0255">Endonuclease</keyword>
<dbReference type="OrthoDB" id="123037at2"/>
<dbReference type="STRING" id="981222.Cabther_B0488"/>
<dbReference type="Gene3D" id="1.10.287.1120">
    <property type="entry name" value="Bipartite methylase S protein"/>
    <property type="match status" value="1"/>
</dbReference>
<dbReference type="GO" id="GO:0009307">
    <property type="term" value="P:DNA restriction-modification system"/>
    <property type="evidence" value="ECO:0007669"/>
    <property type="project" value="UniProtKB-KW"/>
</dbReference>
<name>G2LLS4_CHLTF</name>
<comment type="similarity">
    <text evidence="1">Belongs to the type-I restriction system S methylase family.</text>
</comment>
<dbReference type="AlphaFoldDB" id="G2LLS4"/>
<evidence type="ECO:0000313" key="5">
    <source>
        <dbReference type="EMBL" id="AEP13486.1"/>
    </source>
</evidence>
<keyword evidence="5" id="KW-0378">Hydrolase</keyword>
<evidence type="ECO:0000259" key="4">
    <source>
        <dbReference type="Pfam" id="PF01420"/>
    </source>
</evidence>
<reference evidence="5 6" key="1">
    <citation type="journal article" date="2012" name="Environ. Microbiol.">
        <title>Complete genome of Candidatus Chloracidobacterium thermophilum, a chlorophyll-based photoheterotroph belonging to the phylum Acidobacteria.</title>
        <authorList>
            <person name="Garcia Costas A.M."/>
            <person name="Liu Z."/>
            <person name="Tomsho L.P."/>
            <person name="Schuster S.C."/>
            <person name="Ward D.M."/>
            <person name="Bryant D.A."/>
        </authorList>
    </citation>
    <scope>NUCLEOTIDE SEQUENCE [LARGE SCALE GENOMIC DNA]</scope>
    <source>
        <strain evidence="5 6">B</strain>
    </source>
</reference>
<evidence type="ECO:0000313" key="6">
    <source>
        <dbReference type="Proteomes" id="UP000006791"/>
    </source>
</evidence>
<sequence>MTMPEQKKAVVPRLRFPEFRDAGPWEVKRLGEVVLIANGLSVVQNNEPPGIKVTRIETISDGFVNITKVGYIKSLDDIESYKLQVGDILFSHINSLDHIGKCAFVDQPFDLYHGMNLLRFQVHKRDNVPKFIYYVVCSEPFRSSIRSRANQAVNQASINQTEVGRSRIALPPFLEQQKIADCLSSLDEVIELEAKKLEALQAHKKGLMQQLFPREGETTPRLRFPEFRDAGPWENIQVSDFGTIVTGKTPSTSNPKYWNGRFAWVTPTDISNTKYIYTTDRLLTSEGVQLIGVLPENTVLITCIASIGKNAILKVPGSCNQQINAIIPNSNFNSDFIYYLFCKNQTILQNQAGTSATAIIPKSAFEKLYFHVPKLPEQQKIADCLSSLDELIELQAKQLEALQTHKKGLMQQLFPQEIDL</sequence>
<dbReference type="Proteomes" id="UP000006791">
    <property type="component" value="Chromosome 2"/>
</dbReference>
<dbReference type="PANTHER" id="PTHR30408:SF12">
    <property type="entry name" value="TYPE I RESTRICTION ENZYME MJAVIII SPECIFICITY SUBUNIT"/>
    <property type="match status" value="1"/>
</dbReference>
<dbReference type="HOGENOM" id="CLU_021095_0_1_0"/>
<dbReference type="InterPro" id="IPR052021">
    <property type="entry name" value="Type-I_RS_S_subunit"/>
</dbReference>
<feature type="domain" description="Type I restriction modification DNA specificity" evidence="4">
    <location>
        <begin position="232"/>
        <end position="403"/>
    </location>
</feature>
<dbReference type="GO" id="GO:0009035">
    <property type="term" value="F:type I site-specific deoxyribonuclease activity"/>
    <property type="evidence" value="ECO:0007669"/>
    <property type="project" value="UniProtKB-EC"/>
</dbReference>
<dbReference type="Gene3D" id="3.90.220.20">
    <property type="entry name" value="DNA methylase specificity domains"/>
    <property type="match status" value="2"/>
</dbReference>
<dbReference type="PANTHER" id="PTHR30408">
    <property type="entry name" value="TYPE-1 RESTRICTION ENZYME ECOKI SPECIFICITY PROTEIN"/>
    <property type="match status" value="1"/>
</dbReference>
<proteinExistence type="inferred from homology"/>
<dbReference type="CDD" id="cd17286">
    <property type="entry name" value="RMtype1_S_Lla161ORF747P_TRD1-CR1_like"/>
    <property type="match status" value="1"/>
</dbReference>
<keyword evidence="2" id="KW-0680">Restriction system</keyword>
<dbReference type="KEGG" id="ctm:Cabther_B0488"/>
<dbReference type="GO" id="GO:0003677">
    <property type="term" value="F:DNA binding"/>
    <property type="evidence" value="ECO:0007669"/>
    <property type="project" value="UniProtKB-KW"/>
</dbReference>
<evidence type="ECO:0000256" key="1">
    <source>
        <dbReference type="ARBA" id="ARBA00010923"/>
    </source>
</evidence>
<evidence type="ECO:0000256" key="3">
    <source>
        <dbReference type="ARBA" id="ARBA00023125"/>
    </source>
</evidence>
<dbReference type="Pfam" id="PF01420">
    <property type="entry name" value="Methylase_S"/>
    <property type="match status" value="2"/>
</dbReference>
<dbReference type="InterPro" id="IPR044946">
    <property type="entry name" value="Restrct_endonuc_typeI_TRD_sf"/>
</dbReference>
<accession>G2LLS4</accession>
<keyword evidence="3" id="KW-0238">DNA-binding</keyword>
<feature type="domain" description="Type I restriction modification DNA specificity" evidence="4">
    <location>
        <begin position="24"/>
        <end position="201"/>
    </location>
</feature>
<dbReference type="REBASE" id="40658">
    <property type="entry name" value="S.CthBORF487P"/>
</dbReference>